<dbReference type="Gene3D" id="1.10.10.10">
    <property type="entry name" value="Winged helix-like DNA-binding domain superfamily/Winged helix DNA-binding domain"/>
    <property type="match status" value="2"/>
</dbReference>
<dbReference type="AlphaFoldDB" id="A0A9D2SI76"/>
<proteinExistence type="predicted"/>
<dbReference type="Pfam" id="PF07453">
    <property type="entry name" value="NUMOD1"/>
    <property type="match status" value="1"/>
</dbReference>
<evidence type="ECO:0000259" key="1">
    <source>
        <dbReference type="Pfam" id="PF07453"/>
    </source>
</evidence>
<reference evidence="2" key="1">
    <citation type="journal article" date="2021" name="PeerJ">
        <title>Extensive microbial diversity within the chicken gut microbiome revealed by metagenomics and culture.</title>
        <authorList>
            <person name="Gilroy R."/>
            <person name="Ravi A."/>
            <person name="Getino M."/>
            <person name="Pursley I."/>
            <person name="Horton D.L."/>
            <person name="Alikhan N.F."/>
            <person name="Baker D."/>
            <person name="Gharbi K."/>
            <person name="Hall N."/>
            <person name="Watson M."/>
            <person name="Adriaenssens E.M."/>
            <person name="Foster-Nyarko E."/>
            <person name="Jarju S."/>
            <person name="Secka A."/>
            <person name="Antonio M."/>
            <person name="Oren A."/>
            <person name="Chaudhuri R.R."/>
            <person name="La Ragione R."/>
            <person name="Hildebrand F."/>
            <person name="Pallen M.J."/>
        </authorList>
    </citation>
    <scope>NUCLEOTIDE SEQUENCE</scope>
    <source>
        <strain evidence="2">CHK180-15479</strain>
    </source>
</reference>
<dbReference type="InterPro" id="IPR036388">
    <property type="entry name" value="WH-like_DNA-bd_sf"/>
</dbReference>
<evidence type="ECO:0000313" key="2">
    <source>
        <dbReference type="EMBL" id="HJC06144.1"/>
    </source>
</evidence>
<dbReference type="Proteomes" id="UP000823910">
    <property type="component" value="Unassembled WGS sequence"/>
</dbReference>
<organism evidence="2 3">
    <name type="scientific">Candidatus Enterocloster excrementipullorum</name>
    <dbReference type="NCBI Taxonomy" id="2838559"/>
    <lineage>
        <taxon>Bacteria</taxon>
        <taxon>Bacillati</taxon>
        <taxon>Bacillota</taxon>
        <taxon>Clostridia</taxon>
        <taxon>Lachnospirales</taxon>
        <taxon>Lachnospiraceae</taxon>
        <taxon>Enterocloster</taxon>
    </lineage>
</organism>
<dbReference type="EMBL" id="DWWT01000035">
    <property type="protein sequence ID" value="HJC06144.1"/>
    <property type="molecule type" value="Genomic_DNA"/>
</dbReference>
<sequence length="138" mass="15097">MSRTIKAGCVYRQYTKDGVFIADYKSSRAAFEATGVSVGSIARAAHGERKTGGGYLWRVVPEDSPKDPIEVDLTSRIGHHDKRPLIQKTLDGEVVGEYLSIAHASRALNISRRSLSCAVSGAQKTAGGFRWEEKTEKE</sequence>
<gene>
    <name evidence="2" type="ORF">H9704_08320</name>
</gene>
<protein>
    <recommendedName>
        <fullName evidence="1">Nuclease-associated modular DNA-binding 1 domain-containing protein</fullName>
    </recommendedName>
</protein>
<evidence type="ECO:0000313" key="3">
    <source>
        <dbReference type="Proteomes" id="UP000823910"/>
    </source>
</evidence>
<dbReference type="SMART" id="SM00497">
    <property type="entry name" value="IENR1"/>
    <property type="match status" value="2"/>
</dbReference>
<dbReference type="InterPro" id="IPR010896">
    <property type="entry name" value="NUMOD1"/>
</dbReference>
<reference evidence="2" key="2">
    <citation type="submission" date="2021-04" db="EMBL/GenBank/DDBJ databases">
        <authorList>
            <person name="Gilroy R."/>
        </authorList>
    </citation>
    <scope>NUCLEOTIDE SEQUENCE</scope>
    <source>
        <strain evidence="2">CHK180-15479</strain>
    </source>
</reference>
<dbReference type="InterPro" id="IPR003647">
    <property type="entry name" value="Intron_nuc_1_rpt"/>
</dbReference>
<accession>A0A9D2SI76</accession>
<feature type="domain" description="Nuclease-associated modular DNA-binding 1" evidence="1">
    <location>
        <begin position="90"/>
        <end position="118"/>
    </location>
</feature>
<name>A0A9D2SI76_9FIRM</name>
<comment type="caution">
    <text evidence="2">The sequence shown here is derived from an EMBL/GenBank/DDBJ whole genome shotgun (WGS) entry which is preliminary data.</text>
</comment>